<feature type="non-terminal residue" evidence="3">
    <location>
        <position position="1"/>
    </location>
</feature>
<evidence type="ECO:0000313" key="3">
    <source>
        <dbReference type="RefSeq" id="XP_026687943.1"/>
    </source>
</evidence>
<organism evidence="2 3">
    <name type="scientific">Diaphorina citri</name>
    <name type="common">Asian citrus psyllid</name>
    <dbReference type="NCBI Taxonomy" id="121845"/>
    <lineage>
        <taxon>Eukaryota</taxon>
        <taxon>Metazoa</taxon>
        <taxon>Ecdysozoa</taxon>
        <taxon>Arthropoda</taxon>
        <taxon>Hexapoda</taxon>
        <taxon>Insecta</taxon>
        <taxon>Pterygota</taxon>
        <taxon>Neoptera</taxon>
        <taxon>Paraneoptera</taxon>
        <taxon>Hemiptera</taxon>
        <taxon>Sternorrhyncha</taxon>
        <taxon>Psylloidea</taxon>
        <taxon>Psyllidae</taxon>
        <taxon>Diaphorininae</taxon>
        <taxon>Diaphorina</taxon>
    </lineage>
</organism>
<sequence length="126" mass="14806">LRYYAAELHATIKGLRSEFLRRGFFALSKLNPEEMTILIRSVDFVESFVPTGNEEERKRKVDYIWCMAEMYQRIKKLDDLVFLPWRVHSVYMADDGIPVDPEDLDLGYNDRPPPLHPKQALHIQPS</sequence>
<proteinExistence type="predicted"/>
<dbReference type="PaxDb" id="121845-A0A3Q0JLD3"/>
<feature type="region of interest" description="Disordered" evidence="1">
    <location>
        <begin position="103"/>
        <end position="126"/>
    </location>
</feature>
<gene>
    <name evidence="3" type="primary">LOC108253964</name>
</gene>
<keyword evidence="2" id="KW-1185">Reference proteome</keyword>
<name>A0A3Q0JLD3_DIACI</name>
<dbReference type="AlphaFoldDB" id="A0A3Q0JLD3"/>
<accession>A0A3Q0JLD3</accession>
<dbReference type="Proteomes" id="UP000079169">
    <property type="component" value="Unplaced"/>
</dbReference>
<evidence type="ECO:0000313" key="2">
    <source>
        <dbReference type="Proteomes" id="UP000079169"/>
    </source>
</evidence>
<dbReference type="KEGG" id="dci:108253964"/>
<dbReference type="RefSeq" id="XP_026687943.1">
    <property type="nucleotide sequence ID" value="XM_026832142.1"/>
</dbReference>
<reference evidence="3" key="1">
    <citation type="submission" date="2025-08" db="UniProtKB">
        <authorList>
            <consortium name="RefSeq"/>
        </authorList>
    </citation>
    <scope>IDENTIFICATION</scope>
</reference>
<evidence type="ECO:0000256" key="1">
    <source>
        <dbReference type="SAM" id="MobiDB-lite"/>
    </source>
</evidence>
<dbReference type="GeneID" id="108253964"/>
<protein>
    <submittedName>
        <fullName evidence="3">Uncharacterized protein LOC108253964</fullName>
    </submittedName>
</protein>